<dbReference type="InterPro" id="IPR039634">
    <property type="entry name" value="Bul1-like"/>
</dbReference>
<organism evidence="3 4">
    <name type="scientific">Apodospora peruviana</name>
    <dbReference type="NCBI Taxonomy" id="516989"/>
    <lineage>
        <taxon>Eukaryota</taxon>
        <taxon>Fungi</taxon>
        <taxon>Dikarya</taxon>
        <taxon>Ascomycota</taxon>
        <taxon>Pezizomycotina</taxon>
        <taxon>Sordariomycetes</taxon>
        <taxon>Sordariomycetidae</taxon>
        <taxon>Sordariales</taxon>
        <taxon>Lasiosphaeriaceae</taxon>
        <taxon>Apodospora</taxon>
    </lineage>
</organism>
<dbReference type="InterPro" id="IPR022794">
    <property type="entry name" value="Bul1_C"/>
</dbReference>
<gene>
    <name evidence="3" type="ORF">B0H66DRAFT_232864</name>
</gene>
<evidence type="ECO:0000313" key="3">
    <source>
        <dbReference type="EMBL" id="KAK3318314.1"/>
    </source>
</evidence>
<sequence>MAYTNRNPYSGPYASIVAPHRPSLAATMSSNASTSRSEASDPNDALLVNANKKLPYPKSDIKVNLENHFRSKVYTSGSPITGNLTITTKRDVRFDTIQILLVGSSRTRVESGLHAPQDVTHTLLKVAMPIPESSYPVPRVLETGHTYTFPFNFVIPNHLTINACNHPTLGGRLQDQHVLLPPTMGRWEKDDMSPQMAQIEYSIKGRVLHQPDLGRTKLRIMEATQTIHVLPASVEEPPLNVTDNDRLYHMSGSKSIRKTVLSTKVGRLTAEGSQPPPALLRFDGVGMLSPATAQINLKFEPTSVDVAPPKVTGISGKVTAHTFFSSGAIGSFPNLGDWSEQFISDKRGIYSTSAALPPISVSHARWQQHITASARRDSGYSSDHNTADTDSGTPPAAAPSNSSRSSRRRTTQQQNGKSKKKQNGSPIFQTTTQQLSFSLPMDKKTFIPTFHSCIISRVYTLQLALTVAVGSATRTITLVLPLQVMVDSNLQHDLGTAGLPSFETAVQEAEADEHLRPRVLQVPDQQFRETAMLPGYSG</sequence>
<protein>
    <recommendedName>
        <fullName evidence="2">Bul1 C-terminal domain-containing protein</fullName>
    </recommendedName>
</protein>
<evidence type="ECO:0000259" key="2">
    <source>
        <dbReference type="Pfam" id="PF04426"/>
    </source>
</evidence>
<reference evidence="3" key="2">
    <citation type="submission" date="2023-06" db="EMBL/GenBank/DDBJ databases">
        <authorList>
            <consortium name="Lawrence Berkeley National Laboratory"/>
            <person name="Haridas S."/>
            <person name="Hensen N."/>
            <person name="Bonometti L."/>
            <person name="Westerberg I."/>
            <person name="Brannstrom I.O."/>
            <person name="Guillou S."/>
            <person name="Cros-Aarteil S."/>
            <person name="Calhoun S."/>
            <person name="Kuo A."/>
            <person name="Mondo S."/>
            <person name="Pangilinan J."/>
            <person name="Riley R."/>
            <person name="Labutti K."/>
            <person name="Andreopoulos B."/>
            <person name="Lipzen A."/>
            <person name="Chen C."/>
            <person name="Yanf M."/>
            <person name="Daum C."/>
            <person name="Ng V."/>
            <person name="Clum A."/>
            <person name="Steindorff A."/>
            <person name="Ohm R."/>
            <person name="Martin F."/>
            <person name="Silar P."/>
            <person name="Natvig D."/>
            <person name="Lalanne C."/>
            <person name="Gautier V."/>
            <person name="Ament-Velasquez S.L."/>
            <person name="Kruys A."/>
            <person name="Hutchinson M.I."/>
            <person name="Powell A.J."/>
            <person name="Barry K."/>
            <person name="Miller A.N."/>
            <person name="Grigoriev I.V."/>
            <person name="Debuchy R."/>
            <person name="Gladieux P."/>
            <person name="Thoren M.H."/>
            <person name="Johannesson H."/>
        </authorList>
    </citation>
    <scope>NUCLEOTIDE SEQUENCE</scope>
    <source>
        <strain evidence="3">CBS 118394</strain>
    </source>
</reference>
<evidence type="ECO:0000313" key="4">
    <source>
        <dbReference type="Proteomes" id="UP001283341"/>
    </source>
</evidence>
<keyword evidence="4" id="KW-1185">Reference proteome</keyword>
<dbReference type="AlphaFoldDB" id="A0AAE0I4U6"/>
<feature type="region of interest" description="Disordered" evidence="1">
    <location>
        <begin position="368"/>
        <end position="429"/>
    </location>
</feature>
<dbReference type="PANTHER" id="PTHR31904:SF1">
    <property type="entry name" value="BYPASS OF STOP CODON PROTEIN 5-RELATED"/>
    <property type="match status" value="1"/>
</dbReference>
<feature type="compositionally biased region" description="Polar residues" evidence="1">
    <location>
        <begin position="379"/>
        <end position="392"/>
    </location>
</feature>
<accession>A0AAE0I4U6</accession>
<dbReference type="PANTHER" id="PTHR31904">
    <property type="entry name" value="BYPASS OF STOP CODON PROTEIN 5-RELATED"/>
    <property type="match status" value="1"/>
</dbReference>
<evidence type="ECO:0000256" key="1">
    <source>
        <dbReference type="SAM" id="MobiDB-lite"/>
    </source>
</evidence>
<comment type="caution">
    <text evidence="3">The sequence shown here is derived from an EMBL/GenBank/DDBJ whole genome shotgun (WGS) entry which is preliminary data.</text>
</comment>
<dbReference type="EMBL" id="JAUEDM010000004">
    <property type="protein sequence ID" value="KAK3318314.1"/>
    <property type="molecule type" value="Genomic_DNA"/>
</dbReference>
<dbReference type="Pfam" id="PF04426">
    <property type="entry name" value="Bul1_C"/>
    <property type="match status" value="1"/>
</dbReference>
<feature type="domain" description="Bul1 C-terminal" evidence="2">
    <location>
        <begin position="369"/>
        <end position="472"/>
    </location>
</feature>
<proteinExistence type="predicted"/>
<feature type="compositionally biased region" description="Low complexity" evidence="1">
    <location>
        <begin position="393"/>
        <end position="404"/>
    </location>
</feature>
<name>A0AAE0I4U6_9PEZI</name>
<dbReference type="Gene3D" id="2.60.40.640">
    <property type="match status" value="1"/>
</dbReference>
<reference evidence="3" key="1">
    <citation type="journal article" date="2023" name="Mol. Phylogenet. Evol.">
        <title>Genome-scale phylogeny and comparative genomics of the fungal order Sordariales.</title>
        <authorList>
            <person name="Hensen N."/>
            <person name="Bonometti L."/>
            <person name="Westerberg I."/>
            <person name="Brannstrom I.O."/>
            <person name="Guillou S."/>
            <person name="Cros-Aarteil S."/>
            <person name="Calhoun S."/>
            <person name="Haridas S."/>
            <person name="Kuo A."/>
            <person name="Mondo S."/>
            <person name="Pangilinan J."/>
            <person name="Riley R."/>
            <person name="LaButti K."/>
            <person name="Andreopoulos B."/>
            <person name="Lipzen A."/>
            <person name="Chen C."/>
            <person name="Yan M."/>
            <person name="Daum C."/>
            <person name="Ng V."/>
            <person name="Clum A."/>
            <person name="Steindorff A."/>
            <person name="Ohm R.A."/>
            <person name="Martin F."/>
            <person name="Silar P."/>
            <person name="Natvig D.O."/>
            <person name="Lalanne C."/>
            <person name="Gautier V."/>
            <person name="Ament-Velasquez S.L."/>
            <person name="Kruys A."/>
            <person name="Hutchinson M.I."/>
            <person name="Powell A.J."/>
            <person name="Barry K."/>
            <person name="Miller A.N."/>
            <person name="Grigoriev I.V."/>
            <person name="Debuchy R."/>
            <person name="Gladieux P."/>
            <person name="Hiltunen Thoren M."/>
            <person name="Johannesson H."/>
        </authorList>
    </citation>
    <scope>NUCLEOTIDE SEQUENCE</scope>
    <source>
        <strain evidence="3">CBS 118394</strain>
    </source>
</reference>
<dbReference type="Proteomes" id="UP001283341">
    <property type="component" value="Unassembled WGS sequence"/>
</dbReference>
<dbReference type="InterPro" id="IPR014752">
    <property type="entry name" value="Arrestin-like_C"/>
</dbReference>